<dbReference type="Proteomes" id="UP000182660">
    <property type="component" value="Unassembled WGS sequence"/>
</dbReference>
<proteinExistence type="predicted"/>
<dbReference type="EMBL" id="FPLJ01000100">
    <property type="protein sequence ID" value="SGZ00553.1"/>
    <property type="molecule type" value="Genomic_DNA"/>
</dbReference>
<evidence type="ECO:0000313" key="2">
    <source>
        <dbReference type="Proteomes" id="UP000182660"/>
    </source>
</evidence>
<gene>
    <name evidence="1" type="ORF">MT2528_4047</name>
</gene>
<dbReference type="GO" id="GO:0016787">
    <property type="term" value="F:hydrolase activity"/>
    <property type="evidence" value="ECO:0007669"/>
    <property type="project" value="UniProtKB-KW"/>
</dbReference>
<comment type="caution">
    <text evidence="1">The sequence shown here is derived from an EMBL/GenBank/DDBJ whole genome shotgun (WGS) entry which is preliminary data.</text>
</comment>
<name>A0ABY1HI93_9GAMM</name>
<reference evidence="1 2" key="1">
    <citation type="submission" date="2016-11" db="EMBL/GenBank/DDBJ databases">
        <authorList>
            <person name="Klemetsen T."/>
        </authorList>
    </citation>
    <scope>NUCLEOTIDE SEQUENCE [LARGE SCALE GENOMIC DNA]</scope>
    <source>
        <strain evidence="1">MT 2528</strain>
    </source>
</reference>
<organism evidence="1 2">
    <name type="scientific">Moritella viscosa</name>
    <dbReference type="NCBI Taxonomy" id="80854"/>
    <lineage>
        <taxon>Bacteria</taxon>
        <taxon>Pseudomonadati</taxon>
        <taxon>Pseudomonadota</taxon>
        <taxon>Gammaproteobacteria</taxon>
        <taxon>Alteromonadales</taxon>
        <taxon>Moritellaceae</taxon>
        <taxon>Moritella</taxon>
    </lineage>
</organism>
<evidence type="ECO:0000313" key="1">
    <source>
        <dbReference type="EMBL" id="SGZ00553.1"/>
    </source>
</evidence>
<protein>
    <submittedName>
        <fullName evidence="1">Sugar hydrolase</fullName>
    </submittedName>
</protein>
<dbReference type="RefSeq" id="WP_075532031.1">
    <property type="nucleotide sequence ID" value="NZ_CAWRCN010000037.1"/>
</dbReference>
<accession>A0ABY1HI93</accession>
<keyword evidence="2" id="KW-1185">Reference proteome</keyword>
<sequence length="146" mass="16537">MANYLTVVFEYEDGAELPKKLTKAFAGDLKFEDAKIVTASHEDEIKSCDQNFNGYTQPHKILKLMGFNIPQEGVFISTDDYFIHSKMLSLVGKYFDIDKIPDDTFLELKSFAAARAGIEPSPTDDLIEKQKAFVKSVYSVLYSFNK</sequence>
<keyword evidence="1" id="KW-0378">Hydrolase</keyword>